<gene>
    <name evidence="1" type="ORF">CIPAW_01G146700</name>
</gene>
<name>A0A8T1RQE0_CARIL</name>
<dbReference type="AlphaFoldDB" id="A0A8T1RQE0"/>
<keyword evidence="2" id="KW-1185">Reference proteome</keyword>
<dbReference type="Proteomes" id="UP000811609">
    <property type="component" value="Chromosome 1"/>
</dbReference>
<organism evidence="1 2">
    <name type="scientific">Carya illinoinensis</name>
    <name type="common">Pecan</name>
    <dbReference type="NCBI Taxonomy" id="32201"/>
    <lineage>
        <taxon>Eukaryota</taxon>
        <taxon>Viridiplantae</taxon>
        <taxon>Streptophyta</taxon>
        <taxon>Embryophyta</taxon>
        <taxon>Tracheophyta</taxon>
        <taxon>Spermatophyta</taxon>
        <taxon>Magnoliopsida</taxon>
        <taxon>eudicotyledons</taxon>
        <taxon>Gunneridae</taxon>
        <taxon>Pentapetalae</taxon>
        <taxon>rosids</taxon>
        <taxon>fabids</taxon>
        <taxon>Fagales</taxon>
        <taxon>Juglandaceae</taxon>
        <taxon>Carya</taxon>
    </lineage>
</organism>
<evidence type="ECO:0000313" key="1">
    <source>
        <dbReference type="EMBL" id="KAG6668081.1"/>
    </source>
</evidence>
<comment type="caution">
    <text evidence="1">The sequence shown here is derived from an EMBL/GenBank/DDBJ whole genome shotgun (WGS) entry which is preliminary data.</text>
</comment>
<evidence type="ECO:0000313" key="2">
    <source>
        <dbReference type="Proteomes" id="UP000811609"/>
    </source>
</evidence>
<dbReference type="PANTHER" id="PTHR37610">
    <property type="entry name" value="CCHC-TYPE DOMAIN-CONTAINING PROTEIN"/>
    <property type="match status" value="1"/>
</dbReference>
<reference evidence="1" key="1">
    <citation type="submission" date="2020-12" db="EMBL/GenBank/DDBJ databases">
        <title>WGS assembly of Carya illinoinensis cv. Pawnee.</title>
        <authorList>
            <person name="Platts A."/>
            <person name="Shu S."/>
            <person name="Wright S."/>
            <person name="Barry K."/>
            <person name="Edger P."/>
            <person name="Pires J.C."/>
            <person name="Schmutz J."/>
        </authorList>
    </citation>
    <scope>NUCLEOTIDE SEQUENCE</scope>
    <source>
        <tissue evidence="1">Leaf</tissue>
    </source>
</reference>
<dbReference type="EMBL" id="CM031809">
    <property type="protein sequence ID" value="KAG6668081.1"/>
    <property type="molecule type" value="Genomic_DNA"/>
</dbReference>
<protein>
    <submittedName>
        <fullName evidence="1">Uncharacterized protein</fullName>
    </submittedName>
</protein>
<dbReference type="PANTHER" id="PTHR37610:SF97">
    <property type="entry name" value="RETROTRANSPOSON GAG DOMAIN-CONTAINING PROTEIN"/>
    <property type="match status" value="1"/>
</dbReference>
<proteinExistence type="predicted"/>
<accession>A0A8T1RQE0</accession>
<sequence length="77" mass="8826">MFLSLKACNKLGFIDVSIFVPHKDDPLFSLWNKCDTIVLSWLLNSLSSKIAQSVIYVDSSRAMWLELKERFSQGNET</sequence>